<accession>X1N9C4</accession>
<evidence type="ECO:0000313" key="2">
    <source>
        <dbReference type="EMBL" id="GAI23445.1"/>
    </source>
</evidence>
<organism evidence="2">
    <name type="scientific">marine sediment metagenome</name>
    <dbReference type="NCBI Taxonomy" id="412755"/>
    <lineage>
        <taxon>unclassified sequences</taxon>
        <taxon>metagenomes</taxon>
        <taxon>ecological metagenomes</taxon>
    </lineage>
</organism>
<name>X1N9C4_9ZZZZ</name>
<gene>
    <name evidence="2" type="ORF">S06H3_37422</name>
</gene>
<evidence type="ECO:0000259" key="1">
    <source>
        <dbReference type="Pfam" id="PF08401"/>
    </source>
</evidence>
<feature type="non-terminal residue" evidence="2">
    <location>
        <position position="1"/>
    </location>
</feature>
<dbReference type="Pfam" id="PF08401">
    <property type="entry name" value="ArdcN"/>
    <property type="match status" value="1"/>
</dbReference>
<dbReference type="EMBL" id="BARV01022738">
    <property type="protein sequence ID" value="GAI23445.1"/>
    <property type="molecule type" value="Genomic_DNA"/>
</dbReference>
<feature type="non-terminal residue" evidence="2">
    <location>
        <position position="270"/>
    </location>
</feature>
<feature type="domain" description="N-terminal" evidence="1">
    <location>
        <begin position="133"/>
        <end position="240"/>
    </location>
</feature>
<dbReference type="AlphaFoldDB" id="X1N9C4"/>
<dbReference type="InterPro" id="IPR013610">
    <property type="entry name" value="ArdC_N"/>
</dbReference>
<sequence length="270" mass="30649">AFNYDDLVSLELFNKENERVKKLGENPATGEIWEDGKPRRLPQTTLPVTVPCPICSKVIEIPEYDKVTRTEALRKHIEKEHPLKHGQYPQTIPGGEPIPPEYRDLIGFISEPLPEYSLAVLPAIEVAEGERKIDVVLRQLKDGVENIQDSSRFRLFLTTMAKFHDYSIGNLILIAIQKPGATHVAGFVTWKDLGRWVKKGERGISILAPVMPPKPKKEELEAEEEEIELAPVYFKVVHVFDISQTEGKPLPEFEVPFREVEVWGPLSQVL</sequence>
<dbReference type="GO" id="GO:0003697">
    <property type="term" value="F:single-stranded DNA binding"/>
    <property type="evidence" value="ECO:0007669"/>
    <property type="project" value="InterPro"/>
</dbReference>
<proteinExistence type="predicted"/>
<protein>
    <recommendedName>
        <fullName evidence="1">N-terminal domain-containing protein</fullName>
    </recommendedName>
</protein>
<comment type="caution">
    <text evidence="2">The sequence shown here is derived from an EMBL/GenBank/DDBJ whole genome shotgun (WGS) entry which is preliminary data.</text>
</comment>
<reference evidence="2" key="1">
    <citation type="journal article" date="2014" name="Front. Microbiol.">
        <title>High frequency of phylogenetically diverse reductive dehalogenase-homologous genes in deep subseafloor sedimentary metagenomes.</title>
        <authorList>
            <person name="Kawai M."/>
            <person name="Futagami T."/>
            <person name="Toyoda A."/>
            <person name="Takaki Y."/>
            <person name="Nishi S."/>
            <person name="Hori S."/>
            <person name="Arai W."/>
            <person name="Tsubouchi T."/>
            <person name="Morono Y."/>
            <person name="Uchiyama I."/>
            <person name="Ito T."/>
            <person name="Fujiyama A."/>
            <person name="Inagaki F."/>
            <person name="Takami H."/>
        </authorList>
    </citation>
    <scope>NUCLEOTIDE SEQUENCE</scope>
    <source>
        <strain evidence="2">Expedition CK06-06</strain>
    </source>
</reference>